<dbReference type="Pfam" id="PF13396">
    <property type="entry name" value="PLDc_N"/>
    <property type="match status" value="1"/>
</dbReference>
<proteinExistence type="predicted"/>
<keyword evidence="10" id="KW-1185">Reference proteome</keyword>
<dbReference type="EMBL" id="BMCM01000004">
    <property type="protein sequence ID" value="GGD82565.1"/>
    <property type="molecule type" value="Genomic_DNA"/>
</dbReference>
<comment type="subcellular location">
    <subcellularLocation>
        <location evidence="1">Cell membrane</location>
        <topology evidence="1">Multi-pass membrane protein</topology>
    </subcellularLocation>
</comment>
<evidence type="ECO:0000259" key="8">
    <source>
        <dbReference type="Pfam" id="PF13396"/>
    </source>
</evidence>
<dbReference type="Proteomes" id="UP000629365">
    <property type="component" value="Unassembled WGS sequence"/>
</dbReference>
<feature type="domain" description="Cardiolipin synthase N-terminal" evidence="8">
    <location>
        <begin position="18"/>
        <end position="63"/>
    </location>
</feature>
<accession>A0ABQ1RXW0</accession>
<evidence type="ECO:0000256" key="1">
    <source>
        <dbReference type="ARBA" id="ARBA00004651"/>
    </source>
</evidence>
<evidence type="ECO:0000313" key="10">
    <source>
        <dbReference type="Proteomes" id="UP000629365"/>
    </source>
</evidence>
<evidence type="ECO:0000256" key="4">
    <source>
        <dbReference type="ARBA" id="ARBA00022989"/>
    </source>
</evidence>
<feature type="compositionally biased region" description="Low complexity" evidence="6">
    <location>
        <begin position="72"/>
        <end position="92"/>
    </location>
</feature>
<feature type="region of interest" description="Disordered" evidence="6">
    <location>
        <begin position="72"/>
        <end position="103"/>
    </location>
</feature>
<reference evidence="10" key="1">
    <citation type="journal article" date="2019" name="Int. J. Syst. Evol. Microbiol.">
        <title>The Global Catalogue of Microorganisms (GCM) 10K type strain sequencing project: providing services to taxonomists for standard genome sequencing and annotation.</title>
        <authorList>
            <consortium name="The Broad Institute Genomics Platform"/>
            <consortium name="The Broad Institute Genome Sequencing Center for Infectious Disease"/>
            <person name="Wu L."/>
            <person name="Ma J."/>
        </authorList>
    </citation>
    <scope>NUCLEOTIDE SEQUENCE [LARGE SCALE GENOMIC DNA]</scope>
    <source>
        <strain evidence="10">CCM 7640</strain>
    </source>
</reference>
<evidence type="ECO:0000256" key="5">
    <source>
        <dbReference type="ARBA" id="ARBA00023136"/>
    </source>
</evidence>
<protein>
    <recommendedName>
        <fullName evidence="8">Cardiolipin synthase N-terminal domain-containing protein</fullName>
    </recommendedName>
</protein>
<feature type="transmembrane region" description="Helical" evidence="7">
    <location>
        <begin position="41"/>
        <end position="61"/>
    </location>
</feature>
<keyword evidence="3 7" id="KW-0812">Transmembrane</keyword>
<name>A0ABQ1RXW0_9MICO</name>
<comment type="caution">
    <text evidence="9">The sequence shown here is derived from an EMBL/GenBank/DDBJ whole genome shotgun (WGS) entry which is preliminary data.</text>
</comment>
<evidence type="ECO:0000256" key="6">
    <source>
        <dbReference type="SAM" id="MobiDB-lite"/>
    </source>
</evidence>
<gene>
    <name evidence="9" type="ORF">GCM10007269_26780</name>
</gene>
<organism evidence="9 10">
    <name type="scientific">Microbacterium murale</name>
    <dbReference type="NCBI Taxonomy" id="1081040"/>
    <lineage>
        <taxon>Bacteria</taxon>
        <taxon>Bacillati</taxon>
        <taxon>Actinomycetota</taxon>
        <taxon>Actinomycetes</taxon>
        <taxon>Micrococcales</taxon>
        <taxon>Microbacteriaceae</taxon>
        <taxon>Microbacterium</taxon>
    </lineage>
</organism>
<keyword evidence="4 7" id="KW-1133">Transmembrane helix</keyword>
<dbReference type="InterPro" id="IPR027379">
    <property type="entry name" value="CLS_N"/>
</dbReference>
<evidence type="ECO:0000256" key="3">
    <source>
        <dbReference type="ARBA" id="ARBA00022692"/>
    </source>
</evidence>
<sequence>MSDGYSECMPFISILVIALMIFALIDVITRDDSQVKHLPKMVWVIIVILLPLIGSALWFGLGREYAGGGISMPRMPRRTAAPTTQASPATRTWSPPAEARTTEQQIADLDREIEEWELRQQIEARRRERGEADTA</sequence>
<keyword evidence="2" id="KW-1003">Cell membrane</keyword>
<evidence type="ECO:0000256" key="7">
    <source>
        <dbReference type="SAM" id="Phobius"/>
    </source>
</evidence>
<evidence type="ECO:0000256" key="2">
    <source>
        <dbReference type="ARBA" id="ARBA00022475"/>
    </source>
</evidence>
<evidence type="ECO:0000313" key="9">
    <source>
        <dbReference type="EMBL" id="GGD82565.1"/>
    </source>
</evidence>
<feature type="transmembrane region" description="Helical" evidence="7">
    <location>
        <begin position="12"/>
        <end position="29"/>
    </location>
</feature>
<keyword evidence="5 7" id="KW-0472">Membrane</keyword>